<comment type="caution">
    <text evidence="1">The sequence shown here is derived from an EMBL/GenBank/DDBJ whole genome shotgun (WGS) entry which is preliminary data.</text>
</comment>
<sequence>QDSSGKISREKGRLFAILVSVAWHEIWRLRVDRVLTHPNKIHSKLVICTQWLRSINASLSWDRILTNKIKFGMLPFNKELILNTWSGLLLNEESLPDDWTYTRGVLVGIQPYTVRSGIG</sequence>
<organism evidence="1 2">
    <name type="scientific">Mycena pura</name>
    <dbReference type="NCBI Taxonomy" id="153505"/>
    <lineage>
        <taxon>Eukaryota</taxon>
        <taxon>Fungi</taxon>
        <taxon>Dikarya</taxon>
        <taxon>Basidiomycota</taxon>
        <taxon>Agaricomycotina</taxon>
        <taxon>Agaricomycetes</taxon>
        <taxon>Agaricomycetidae</taxon>
        <taxon>Agaricales</taxon>
        <taxon>Marasmiineae</taxon>
        <taxon>Mycenaceae</taxon>
        <taxon>Mycena</taxon>
    </lineage>
</organism>
<evidence type="ECO:0000313" key="1">
    <source>
        <dbReference type="EMBL" id="KAJ7206596.1"/>
    </source>
</evidence>
<dbReference type="EMBL" id="JARJCW010000039">
    <property type="protein sequence ID" value="KAJ7206596.1"/>
    <property type="molecule type" value="Genomic_DNA"/>
</dbReference>
<accession>A0AAD6Y853</accession>
<keyword evidence="2" id="KW-1185">Reference proteome</keyword>
<gene>
    <name evidence="1" type="ORF">GGX14DRAFT_367121</name>
</gene>
<dbReference type="AlphaFoldDB" id="A0AAD6Y853"/>
<proteinExistence type="predicted"/>
<name>A0AAD6Y853_9AGAR</name>
<dbReference type="Proteomes" id="UP001219525">
    <property type="component" value="Unassembled WGS sequence"/>
</dbReference>
<feature type="non-terminal residue" evidence="1">
    <location>
        <position position="1"/>
    </location>
</feature>
<protein>
    <submittedName>
        <fullName evidence="1">Uncharacterized protein</fullName>
    </submittedName>
</protein>
<evidence type="ECO:0000313" key="2">
    <source>
        <dbReference type="Proteomes" id="UP001219525"/>
    </source>
</evidence>
<reference evidence="1" key="1">
    <citation type="submission" date="2023-03" db="EMBL/GenBank/DDBJ databases">
        <title>Massive genome expansion in bonnet fungi (Mycena s.s.) driven by repeated elements and novel gene families across ecological guilds.</title>
        <authorList>
            <consortium name="Lawrence Berkeley National Laboratory"/>
            <person name="Harder C.B."/>
            <person name="Miyauchi S."/>
            <person name="Viragh M."/>
            <person name="Kuo A."/>
            <person name="Thoen E."/>
            <person name="Andreopoulos B."/>
            <person name="Lu D."/>
            <person name="Skrede I."/>
            <person name="Drula E."/>
            <person name="Henrissat B."/>
            <person name="Morin E."/>
            <person name="Kohler A."/>
            <person name="Barry K."/>
            <person name="LaButti K."/>
            <person name="Morin E."/>
            <person name="Salamov A."/>
            <person name="Lipzen A."/>
            <person name="Mereny Z."/>
            <person name="Hegedus B."/>
            <person name="Baldrian P."/>
            <person name="Stursova M."/>
            <person name="Weitz H."/>
            <person name="Taylor A."/>
            <person name="Grigoriev I.V."/>
            <person name="Nagy L.G."/>
            <person name="Martin F."/>
            <person name="Kauserud H."/>
        </authorList>
    </citation>
    <scope>NUCLEOTIDE SEQUENCE</scope>
    <source>
        <strain evidence="1">9144</strain>
    </source>
</reference>